<dbReference type="PIRSF" id="PIRSF005917">
    <property type="entry name" value="MTase_YraL"/>
    <property type="match status" value="1"/>
</dbReference>
<dbReference type="Proteomes" id="UP001523401">
    <property type="component" value="Unassembled WGS sequence"/>
</dbReference>
<gene>
    <name evidence="6 10" type="primary">rsmI</name>
    <name evidence="10" type="ORF">NF685_02845</name>
</gene>
<dbReference type="PANTHER" id="PTHR46111">
    <property type="entry name" value="RIBOSOMAL RNA SMALL SUBUNIT METHYLTRANSFERASE I"/>
    <property type="match status" value="1"/>
</dbReference>
<dbReference type="CDD" id="cd11648">
    <property type="entry name" value="RsmI"/>
    <property type="match status" value="1"/>
</dbReference>
<organism evidence="10 11">
    <name type="scientific">Asaia lannensis NBRC 102526</name>
    <dbReference type="NCBI Taxonomy" id="1307926"/>
    <lineage>
        <taxon>Bacteria</taxon>
        <taxon>Pseudomonadati</taxon>
        <taxon>Pseudomonadota</taxon>
        <taxon>Alphaproteobacteria</taxon>
        <taxon>Acetobacterales</taxon>
        <taxon>Acetobacteraceae</taxon>
        <taxon>Asaia</taxon>
    </lineage>
</organism>
<evidence type="ECO:0000259" key="8">
    <source>
        <dbReference type="Pfam" id="PF00590"/>
    </source>
</evidence>
<dbReference type="InterPro" id="IPR000878">
    <property type="entry name" value="4pyrrol_Mease"/>
</dbReference>
<dbReference type="Gene3D" id="3.30.950.10">
    <property type="entry name" value="Methyltransferase, Cobalt-precorrin-4 Transmethylase, Domain 2"/>
    <property type="match status" value="1"/>
</dbReference>
<dbReference type="GO" id="GO:0008168">
    <property type="term" value="F:methyltransferase activity"/>
    <property type="evidence" value="ECO:0007669"/>
    <property type="project" value="UniProtKB-KW"/>
</dbReference>
<keyword evidence="3 6" id="KW-0489">Methyltransferase</keyword>
<dbReference type="PANTHER" id="PTHR46111:SF1">
    <property type="entry name" value="RIBOSOMAL RNA SMALL SUBUNIT METHYLTRANSFERASE I"/>
    <property type="match status" value="1"/>
</dbReference>
<dbReference type="InterPro" id="IPR018063">
    <property type="entry name" value="SAM_MeTrfase_RsmI_CS"/>
</dbReference>
<evidence type="ECO:0000256" key="2">
    <source>
        <dbReference type="ARBA" id="ARBA00022552"/>
    </source>
</evidence>
<feature type="domain" description="Tetrapyrrole methylase" evidence="8">
    <location>
        <begin position="38"/>
        <end position="242"/>
    </location>
</feature>
<dbReference type="InterPro" id="IPR008189">
    <property type="entry name" value="rRNA_ssu_MeTfrase_I"/>
</dbReference>
<dbReference type="InterPro" id="IPR014776">
    <property type="entry name" value="4pyrrole_Mease_sub2"/>
</dbReference>
<feature type="domain" description="RsmI HTH" evidence="9">
    <location>
        <begin position="270"/>
        <end position="311"/>
    </location>
</feature>
<comment type="catalytic activity">
    <reaction evidence="6">
        <text>cytidine(1402) in 16S rRNA + S-adenosyl-L-methionine = 2'-O-methylcytidine(1402) in 16S rRNA + S-adenosyl-L-homocysteine + H(+)</text>
        <dbReference type="Rhea" id="RHEA:42924"/>
        <dbReference type="Rhea" id="RHEA-COMP:10285"/>
        <dbReference type="Rhea" id="RHEA-COMP:10286"/>
        <dbReference type="ChEBI" id="CHEBI:15378"/>
        <dbReference type="ChEBI" id="CHEBI:57856"/>
        <dbReference type="ChEBI" id="CHEBI:59789"/>
        <dbReference type="ChEBI" id="CHEBI:74495"/>
        <dbReference type="ChEBI" id="CHEBI:82748"/>
        <dbReference type="EC" id="2.1.1.198"/>
    </reaction>
</comment>
<dbReference type="HAMAP" id="MF_01877">
    <property type="entry name" value="16SrRNA_methyltr_I"/>
    <property type="match status" value="1"/>
</dbReference>
<evidence type="ECO:0000313" key="10">
    <source>
        <dbReference type="EMBL" id="MCO6158966.1"/>
    </source>
</evidence>
<dbReference type="SUPFAM" id="SSF53790">
    <property type="entry name" value="Tetrapyrrole methylase"/>
    <property type="match status" value="1"/>
</dbReference>
<evidence type="ECO:0000256" key="6">
    <source>
        <dbReference type="HAMAP-Rule" id="MF_01877"/>
    </source>
</evidence>
<evidence type="ECO:0000259" key="9">
    <source>
        <dbReference type="Pfam" id="PF23016"/>
    </source>
</evidence>
<keyword evidence="1 6" id="KW-0963">Cytoplasm</keyword>
<keyword evidence="4 6" id="KW-0808">Transferase</keyword>
<feature type="compositionally biased region" description="Basic and acidic residues" evidence="7">
    <location>
        <begin position="11"/>
        <end position="22"/>
    </location>
</feature>
<comment type="similarity">
    <text evidence="6">Belongs to the methyltransferase superfamily. RsmI family.</text>
</comment>
<evidence type="ECO:0000256" key="3">
    <source>
        <dbReference type="ARBA" id="ARBA00022603"/>
    </source>
</evidence>
<dbReference type="RefSeq" id="WP_252848520.1">
    <property type="nucleotide sequence ID" value="NZ_BAPW01000012.1"/>
</dbReference>
<dbReference type="Pfam" id="PF23016">
    <property type="entry name" value="RsmI_C"/>
    <property type="match status" value="1"/>
</dbReference>
<keyword evidence="11" id="KW-1185">Reference proteome</keyword>
<dbReference type="PROSITE" id="PS01296">
    <property type="entry name" value="RSMI"/>
    <property type="match status" value="1"/>
</dbReference>
<protein>
    <recommendedName>
        <fullName evidence="6">Ribosomal RNA small subunit methyltransferase I</fullName>
        <ecNumber evidence="6">2.1.1.198</ecNumber>
    </recommendedName>
    <alternativeName>
        <fullName evidence="6">16S rRNA 2'-O-ribose C1402 methyltransferase</fullName>
    </alternativeName>
    <alternativeName>
        <fullName evidence="6">rRNA (cytidine-2'-O-)-methyltransferase RsmI</fullName>
    </alternativeName>
</protein>
<comment type="function">
    <text evidence="6">Catalyzes the 2'-O-methylation of the ribose of cytidine 1402 (C1402) in 16S rRNA.</text>
</comment>
<keyword evidence="5 6" id="KW-0949">S-adenosyl-L-methionine</keyword>
<sequence>MSDLTSYTHTPVDDSIHEDPQHAYDTSGNTATLPPGSLTLVATPIGNLGDISIRALAALKAADVILCEDTRVTAKLLKAYNVSTPTQILHDHNEEDRILGLLERLRSGARMVLVSDAGTPLVSDPGFRLVRAALAQDLRVDAVPGANAATLALTLSGLPPHPSLFSGFAAPRSSARKGQFAVLRAAEQAGLSATLIWYEAPHRLLDMIEDLIAVFGPDRQGAVARELTKKFEEIRRGTLAELQSHFLATAPRGEITILVGPPGDEPALGEEDLDTRLRTALETHSVKDAAALVAGAVNLPKRVVYARALELGKQKD</sequence>
<dbReference type="NCBIfam" id="TIGR00096">
    <property type="entry name" value="16S rRNA (cytidine(1402)-2'-O)-methyltransferase"/>
    <property type="match status" value="1"/>
</dbReference>
<comment type="caution">
    <text evidence="10">The sequence shown here is derived from an EMBL/GenBank/DDBJ whole genome shotgun (WGS) entry which is preliminary data.</text>
</comment>
<comment type="subcellular location">
    <subcellularLocation>
        <location evidence="6">Cytoplasm</location>
    </subcellularLocation>
</comment>
<evidence type="ECO:0000256" key="7">
    <source>
        <dbReference type="SAM" id="MobiDB-lite"/>
    </source>
</evidence>
<dbReference type="InterPro" id="IPR035996">
    <property type="entry name" value="4pyrrol_Methylase_sf"/>
</dbReference>
<dbReference type="EC" id="2.1.1.198" evidence="6"/>
<dbReference type="InterPro" id="IPR014777">
    <property type="entry name" value="4pyrrole_Mease_sub1"/>
</dbReference>
<accession>A0ABT1CDN6</accession>
<proteinExistence type="inferred from homology"/>
<evidence type="ECO:0000256" key="4">
    <source>
        <dbReference type="ARBA" id="ARBA00022679"/>
    </source>
</evidence>
<evidence type="ECO:0000256" key="5">
    <source>
        <dbReference type="ARBA" id="ARBA00022691"/>
    </source>
</evidence>
<dbReference type="Pfam" id="PF00590">
    <property type="entry name" value="TP_methylase"/>
    <property type="match status" value="1"/>
</dbReference>
<reference evidence="10 11" key="1">
    <citation type="submission" date="2022-06" db="EMBL/GenBank/DDBJ databases">
        <title>Whole-genome of Asaia lannensis strain LMG 27011T.</title>
        <authorList>
            <person name="Sombolestani A."/>
        </authorList>
    </citation>
    <scope>NUCLEOTIDE SEQUENCE [LARGE SCALE GENOMIC DNA]</scope>
    <source>
        <strain evidence="10 11">NBRC 102526</strain>
    </source>
</reference>
<keyword evidence="2 6" id="KW-0698">rRNA processing</keyword>
<dbReference type="InterPro" id="IPR053910">
    <property type="entry name" value="RsmI_HTH"/>
</dbReference>
<dbReference type="Gene3D" id="3.40.1010.10">
    <property type="entry name" value="Cobalt-precorrin-4 Transmethylase, Domain 1"/>
    <property type="match status" value="1"/>
</dbReference>
<dbReference type="GO" id="GO:0032259">
    <property type="term" value="P:methylation"/>
    <property type="evidence" value="ECO:0007669"/>
    <property type="project" value="UniProtKB-KW"/>
</dbReference>
<name>A0ABT1CDN6_9PROT</name>
<evidence type="ECO:0000313" key="11">
    <source>
        <dbReference type="Proteomes" id="UP001523401"/>
    </source>
</evidence>
<feature type="region of interest" description="Disordered" evidence="7">
    <location>
        <begin position="1"/>
        <end position="30"/>
    </location>
</feature>
<evidence type="ECO:0000256" key="1">
    <source>
        <dbReference type="ARBA" id="ARBA00022490"/>
    </source>
</evidence>
<dbReference type="EMBL" id="JAMXQU010000002">
    <property type="protein sequence ID" value="MCO6158966.1"/>
    <property type="molecule type" value="Genomic_DNA"/>
</dbReference>